<keyword evidence="3" id="KW-1185">Reference proteome</keyword>
<dbReference type="PROSITE" id="PS50943">
    <property type="entry name" value="HTH_CROC1"/>
    <property type="match status" value="1"/>
</dbReference>
<proteinExistence type="predicted"/>
<feature type="domain" description="HTH cro/C1-type" evidence="1">
    <location>
        <begin position="19"/>
        <end position="75"/>
    </location>
</feature>
<comment type="caution">
    <text evidence="2">The sequence shown here is derived from an EMBL/GenBank/DDBJ whole genome shotgun (WGS) entry which is preliminary data.</text>
</comment>
<dbReference type="CDD" id="cd00093">
    <property type="entry name" value="HTH_XRE"/>
    <property type="match status" value="1"/>
</dbReference>
<dbReference type="Pfam" id="PF01381">
    <property type="entry name" value="HTH_3"/>
    <property type="match status" value="1"/>
</dbReference>
<gene>
    <name evidence="2" type="ORF">J2S15_000437</name>
</gene>
<evidence type="ECO:0000313" key="2">
    <source>
        <dbReference type="EMBL" id="MDQ0359706.1"/>
    </source>
</evidence>
<reference evidence="2 3" key="1">
    <citation type="submission" date="2023-07" db="EMBL/GenBank/DDBJ databases">
        <title>Genomic Encyclopedia of Type Strains, Phase IV (KMG-IV): sequencing the most valuable type-strain genomes for metagenomic binning, comparative biology and taxonomic classification.</title>
        <authorList>
            <person name="Goeker M."/>
        </authorList>
    </citation>
    <scope>NUCLEOTIDE SEQUENCE [LARGE SCALE GENOMIC DNA]</scope>
    <source>
        <strain evidence="2 3">DSM 16784</strain>
    </source>
</reference>
<dbReference type="Proteomes" id="UP001230220">
    <property type="component" value="Unassembled WGS sequence"/>
</dbReference>
<protein>
    <submittedName>
        <fullName evidence="2">Transcriptional regulator with XRE-family HTH domain</fullName>
    </submittedName>
</protein>
<dbReference type="Gene3D" id="1.10.260.40">
    <property type="entry name" value="lambda repressor-like DNA-binding domains"/>
    <property type="match status" value="1"/>
</dbReference>
<dbReference type="RefSeq" id="WP_307405045.1">
    <property type="nucleotide sequence ID" value="NZ_JAUSUR010000001.1"/>
</dbReference>
<dbReference type="SMART" id="SM00530">
    <property type="entry name" value="HTH_XRE"/>
    <property type="match status" value="1"/>
</dbReference>
<dbReference type="InterPro" id="IPR001387">
    <property type="entry name" value="Cro/C1-type_HTH"/>
</dbReference>
<dbReference type="InterPro" id="IPR010982">
    <property type="entry name" value="Lambda_DNA-bd_dom_sf"/>
</dbReference>
<sequence>MIKSEKIDMLLYQEIGKILKTRREELNMSFDKLSEYIDGKKTKSTLKRYEDGNSRVDMETLHDICKVLGLNRDTVIANASYAANFASENTESNTQFANPTDALKFILEQPVFASNIGYDPKKMSDEQLIKLANKIVRFTKMEIEDMEEIDYTELDN</sequence>
<dbReference type="SUPFAM" id="SSF47413">
    <property type="entry name" value="lambda repressor-like DNA-binding domains"/>
    <property type="match status" value="1"/>
</dbReference>
<accession>A0ABU0DZ30</accession>
<evidence type="ECO:0000259" key="1">
    <source>
        <dbReference type="PROSITE" id="PS50943"/>
    </source>
</evidence>
<name>A0ABU0DZ30_9FIRM</name>
<evidence type="ECO:0000313" key="3">
    <source>
        <dbReference type="Proteomes" id="UP001230220"/>
    </source>
</evidence>
<organism evidence="2 3">
    <name type="scientific">Breznakia pachnodae</name>
    <dbReference type="NCBI Taxonomy" id="265178"/>
    <lineage>
        <taxon>Bacteria</taxon>
        <taxon>Bacillati</taxon>
        <taxon>Bacillota</taxon>
        <taxon>Erysipelotrichia</taxon>
        <taxon>Erysipelotrichales</taxon>
        <taxon>Erysipelotrichaceae</taxon>
        <taxon>Breznakia</taxon>
    </lineage>
</organism>
<dbReference type="EMBL" id="JAUSUR010000001">
    <property type="protein sequence ID" value="MDQ0359706.1"/>
    <property type="molecule type" value="Genomic_DNA"/>
</dbReference>